<dbReference type="GO" id="GO:0046872">
    <property type="term" value="F:metal ion binding"/>
    <property type="evidence" value="ECO:0007669"/>
    <property type="project" value="UniProtKB-KW"/>
</dbReference>
<dbReference type="GO" id="GO:0016788">
    <property type="term" value="F:hydrolase activity, acting on ester bonds"/>
    <property type="evidence" value="ECO:0007669"/>
    <property type="project" value="InterPro"/>
</dbReference>
<dbReference type="Pfam" id="PF24827">
    <property type="entry name" value="AstE_AspA_cat"/>
    <property type="match status" value="1"/>
</dbReference>
<dbReference type="InterPro" id="IPR050178">
    <property type="entry name" value="AspA/AstE_fam"/>
</dbReference>
<proteinExistence type="predicted"/>
<protein>
    <submittedName>
        <fullName evidence="6">Succinylglutamate desuccinylase</fullName>
    </submittedName>
</protein>
<evidence type="ECO:0000256" key="3">
    <source>
        <dbReference type="ARBA" id="ARBA00022801"/>
    </source>
</evidence>
<sequence length="284" mass="31535">MKSEVVGQGIVRLTAEKEGPTIGVVCNVHGNELCGRKAVHRVLAKYEIESGTLVLIDGNPNAALLGKRYVASDMNRMFTKDQLTQENPEQDLQRAQYLAQELPKLGLDQVIDFHSTTSETPFPFTVSFPGTEEMTSLCPVPQIFGWTGVVVGSLIEWLCEQGVPAVVVEAGQHEAENSIDVAEQTLLSILSYFGLITPEEPVSFEKPPQYKVVERVMIGDHESFKFEKQYSSFEALKPGELIAKDKDGDYIAPSEDGFMMLMPSTQEHVDKRISRGAYYLMQSI</sequence>
<dbReference type="Gene3D" id="3.40.630.10">
    <property type="entry name" value="Zn peptidases"/>
    <property type="match status" value="1"/>
</dbReference>
<dbReference type="GO" id="GO:0005829">
    <property type="term" value="C:cytosol"/>
    <property type="evidence" value="ECO:0007669"/>
    <property type="project" value="TreeGrafter"/>
</dbReference>
<accession>A0A285PHN5</accession>
<evidence type="ECO:0000256" key="4">
    <source>
        <dbReference type="ARBA" id="ARBA00022833"/>
    </source>
</evidence>
<comment type="cofactor">
    <cofactor evidence="1">
        <name>Zn(2+)</name>
        <dbReference type="ChEBI" id="CHEBI:29105"/>
    </cofactor>
</comment>
<keyword evidence="3" id="KW-0378">Hydrolase</keyword>
<keyword evidence="2" id="KW-0479">Metal-binding</keyword>
<evidence type="ECO:0000313" key="6">
    <source>
        <dbReference type="EMBL" id="SNZ21225.1"/>
    </source>
</evidence>
<evidence type="ECO:0000256" key="1">
    <source>
        <dbReference type="ARBA" id="ARBA00001947"/>
    </source>
</evidence>
<dbReference type="RefSeq" id="WP_170956206.1">
    <property type="nucleotide sequence ID" value="NZ_OBEL01000007.1"/>
</dbReference>
<organism evidence="6 7">
    <name type="scientific">Cohaesibacter gelatinilyticus</name>
    <dbReference type="NCBI Taxonomy" id="372072"/>
    <lineage>
        <taxon>Bacteria</taxon>
        <taxon>Pseudomonadati</taxon>
        <taxon>Pseudomonadota</taxon>
        <taxon>Alphaproteobacteria</taxon>
        <taxon>Hyphomicrobiales</taxon>
        <taxon>Cohaesibacteraceae</taxon>
    </lineage>
</organism>
<evidence type="ECO:0000313" key="7">
    <source>
        <dbReference type="Proteomes" id="UP000219439"/>
    </source>
</evidence>
<dbReference type="AlphaFoldDB" id="A0A285PHN5"/>
<dbReference type="InterPro" id="IPR055438">
    <property type="entry name" value="AstE_AspA_cat"/>
</dbReference>
<evidence type="ECO:0000259" key="5">
    <source>
        <dbReference type="Pfam" id="PF24827"/>
    </source>
</evidence>
<reference evidence="6 7" key="1">
    <citation type="submission" date="2017-09" db="EMBL/GenBank/DDBJ databases">
        <authorList>
            <person name="Ehlers B."/>
            <person name="Leendertz F.H."/>
        </authorList>
    </citation>
    <scope>NUCLEOTIDE SEQUENCE [LARGE SCALE GENOMIC DNA]</scope>
    <source>
        <strain evidence="6 7">DSM 18289</strain>
    </source>
</reference>
<dbReference type="SUPFAM" id="SSF53187">
    <property type="entry name" value="Zn-dependent exopeptidases"/>
    <property type="match status" value="1"/>
</dbReference>
<keyword evidence="7" id="KW-1185">Reference proteome</keyword>
<dbReference type="EMBL" id="OBEL01000007">
    <property type="protein sequence ID" value="SNZ21225.1"/>
    <property type="molecule type" value="Genomic_DNA"/>
</dbReference>
<dbReference type="Proteomes" id="UP000219439">
    <property type="component" value="Unassembled WGS sequence"/>
</dbReference>
<evidence type="ECO:0000256" key="2">
    <source>
        <dbReference type="ARBA" id="ARBA00022723"/>
    </source>
</evidence>
<keyword evidence="4" id="KW-0862">Zinc</keyword>
<dbReference type="PANTHER" id="PTHR15162">
    <property type="entry name" value="ASPARTOACYLASE"/>
    <property type="match status" value="1"/>
</dbReference>
<feature type="domain" description="Succinylglutamate desuccinylase/Aspartoacylase catalytic" evidence="5">
    <location>
        <begin position="19"/>
        <end position="189"/>
    </location>
</feature>
<name>A0A285PHN5_9HYPH</name>
<dbReference type="PANTHER" id="PTHR15162:SF7">
    <property type="entry name" value="SUCCINYLGLUTAMATE DESUCCINYLASE"/>
    <property type="match status" value="1"/>
</dbReference>
<gene>
    <name evidence="6" type="ORF">SAMN06265368_4342</name>
</gene>